<dbReference type="AlphaFoldDB" id="A0AAD9SMW7"/>
<organism evidence="2 3">
    <name type="scientific">Phomopsis amygdali</name>
    <name type="common">Fusicoccum amygdali</name>
    <dbReference type="NCBI Taxonomy" id="1214568"/>
    <lineage>
        <taxon>Eukaryota</taxon>
        <taxon>Fungi</taxon>
        <taxon>Dikarya</taxon>
        <taxon>Ascomycota</taxon>
        <taxon>Pezizomycotina</taxon>
        <taxon>Sordariomycetes</taxon>
        <taxon>Sordariomycetidae</taxon>
        <taxon>Diaporthales</taxon>
        <taxon>Diaporthaceae</taxon>
        <taxon>Diaporthe</taxon>
    </lineage>
</organism>
<proteinExistence type="predicted"/>
<evidence type="ECO:0000313" key="3">
    <source>
        <dbReference type="Proteomes" id="UP001265746"/>
    </source>
</evidence>
<reference evidence="2" key="1">
    <citation type="submission" date="2023-06" db="EMBL/GenBank/DDBJ databases">
        <authorList>
            <person name="Noh H."/>
        </authorList>
    </citation>
    <scope>NUCLEOTIDE SEQUENCE</scope>
    <source>
        <strain evidence="2">DUCC20226</strain>
    </source>
</reference>
<comment type="caution">
    <text evidence="2">The sequence shown here is derived from an EMBL/GenBank/DDBJ whole genome shotgun (WGS) entry which is preliminary data.</text>
</comment>
<keyword evidence="3" id="KW-1185">Reference proteome</keyword>
<evidence type="ECO:0000259" key="1">
    <source>
        <dbReference type="Pfam" id="PF20150"/>
    </source>
</evidence>
<evidence type="ECO:0000313" key="2">
    <source>
        <dbReference type="EMBL" id="KAK2611479.1"/>
    </source>
</evidence>
<dbReference type="Proteomes" id="UP001265746">
    <property type="component" value="Unassembled WGS sequence"/>
</dbReference>
<gene>
    <name evidence="2" type="ORF">N8I77_004815</name>
</gene>
<sequence length="292" mass="34258">MPSFQSLPAELRLEIWELAMPSWCEPAVLPWHHAHDCGNDPPVICPQPSIFSVCQESRIVAEKDKKYAFTWAENSQGDKFDNLLMRQYMRQDAVYVAKSQFHWFRRHLLMLQKRNPGPGVRDYLRYNTILTDVSHLALDSRTLMENPTKVRLWFRTLPRFLLQLQKITIVFGKQWERPAQRPDELLGKGNKVKKSDKEYEAVSKEWAYKEIEPPIALEEVGGWSSDQTIRMCDDDPTSSRRLLDLYTELRCLINSTKPYDDVTGESRWKLNDFIPVWDIELAFAKLVVKKWA</sequence>
<accession>A0AAD9SMW7</accession>
<dbReference type="Pfam" id="PF20150">
    <property type="entry name" value="2EXR"/>
    <property type="match status" value="1"/>
</dbReference>
<dbReference type="EMBL" id="JAUJFL010000002">
    <property type="protein sequence ID" value="KAK2611479.1"/>
    <property type="molecule type" value="Genomic_DNA"/>
</dbReference>
<feature type="domain" description="2EXR" evidence="1">
    <location>
        <begin position="2"/>
        <end position="69"/>
    </location>
</feature>
<dbReference type="InterPro" id="IPR045518">
    <property type="entry name" value="2EXR"/>
</dbReference>
<name>A0AAD9SMW7_PHOAM</name>
<protein>
    <recommendedName>
        <fullName evidence="1">2EXR domain-containing protein</fullName>
    </recommendedName>
</protein>